<gene>
    <name evidence="5" type="ORF">FUA26_02145</name>
</gene>
<dbReference type="Pfam" id="PF02836">
    <property type="entry name" value="Glyco_hydro_2_C"/>
    <property type="match status" value="1"/>
</dbReference>
<dbReference type="InterPro" id="IPR036116">
    <property type="entry name" value="FN3_sf"/>
</dbReference>
<dbReference type="InterPro" id="IPR008979">
    <property type="entry name" value="Galactose-bd-like_sf"/>
</dbReference>
<keyword evidence="2 5" id="KW-0378">Hydrolase</keyword>
<dbReference type="PROSITE" id="PS50853">
    <property type="entry name" value="FN3"/>
    <property type="match status" value="1"/>
</dbReference>
<name>A0A5C7AYL1_9FLAO</name>
<dbReference type="PANTHER" id="PTHR42732">
    <property type="entry name" value="BETA-GALACTOSIDASE"/>
    <property type="match status" value="1"/>
</dbReference>
<accession>A0A5C7AYL1</accession>
<dbReference type="InterPro" id="IPR033803">
    <property type="entry name" value="CBD-like_Golvesin-Xly"/>
</dbReference>
<dbReference type="Gene3D" id="2.60.40.10">
    <property type="entry name" value="Immunoglobulins"/>
    <property type="match status" value="2"/>
</dbReference>
<evidence type="ECO:0000313" key="6">
    <source>
        <dbReference type="Proteomes" id="UP000321790"/>
    </source>
</evidence>
<dbReference type="SUPFAM" id="SSF49265">
    <property type="entry name" value="Fibronectin type III"/>
    <property type="match status" value="1"/>
</dbReference>
<comment type="caution">
    <text evidence="5">The sequence shown here is derived from an EMBL/GenBank/DDBJ whole genome shotgun (WGS) entry which is preliminary data.</text>
</comment>
<sequence length="1075" mass="123421">MGFIEVTPVTLEFLLNKINMRHTFLVLIALLLVNCDRKTVDKVQDELSLNGNWKFYTIYGQGSNYLNISETENDIVVDNRSENIEIKGNWRTVTTAQRSTHFYKEDYLAHNFTNTNLGGGNKEDDSHVRFYPNFKKSGYYQAFSRYPFASHLTPQYNIKHAEGVTTKYLNHRIFCNEWISLGIYKFNKEDDNYIELTAITSGEVAADAVMFREISEEKYLKAKEEPRQVYKTDFDDSNWCDLKVPGHWGMNNDFSNYTGIGWYRKTIDIPSGWSKTSDNRYYLKFGGVYHIAKVYLNGRFIGMNRGGFTPFEFDVTDALNYDGKNVIAVQADNSAIVSATWNWGGIIRGVSLTKNKDVRIDYQYIHAEPDLKEGTASLKLKVRIENNSEEKRIVNVNSKILDGGEIASLAGTIDIEPHSSEDIHLETSLKPENVELWHFDNPKLYKIETVISEGENELDNQGDNFGIRKIELTTSKMLLNGEPVRLAGFNRVSESRFWGSSEPVEVLEKDVDLMKEAGANFMRIMHGTQNENLIDLCDKKGILLFQEINVRDLDNDEFRAQYVPLSKFNNETNIGVNSEEQEVLVLDEPYVLTEPLVGGGSEVAKKNYFLSKYWLKGMIERDINHPSIIGWSIGNELNNHFDYGREAIAYVKEELDPYRLVTCVSNSGQKKEYTPETDPNTFVDLIMHNMYTWQGEPQEILNTLREKWPNKPIFLSEYGFGPMPSTGLDGDEEVISEWMNHFRDKNDYVIGTSLWTFNDYRSGYAGTTAEENRVWGLINSWRQKRRLFDRIKKEHAPIKDIEVSNIDFENKSANIRISIKSRSGYPSYTMTNYKLEYQFKNNEGKTVLSEVIDLPVLKPEDGEWKGEISWDKSLDNLLDLTVNLVTPTNYTRYSKTVSFQNAITPEIKKVITGKNAARILFDKIPNATEYFASYVNDEGIEVNTDKTIANYIDIDGLNDNKSYSFKLYAVNDKGVSNPSEAVEVTTDENLLPPIIWDAFITDNKLVIGYSSDFTDGNYTVKYGTSKNNLDKEFVSNVRGMISIDLEGEDKVYFKLKRENNNKESDWSYIMEANPF</sequence>
<dbReference type="InterPro" id="IPR006104">
    <property type="entry name" value="Glyco_hydro_2_N"/>
</dbReference>
<dbReference type="InterPro" id="IPR036156">
    <property type="entry name" value="Beta-gal/glucu_dom_sf"/>
</dbReference>
<evidence type="ECO:0000256" key="2">
    <source>
        <dbReference type="ARBA" id="ARBA00022801"/>
    </source>
</evidence>
<dbReference type="Pfam" id="PF00703">
    <property type="entry name" value="Glyco_hydro_2"/>
    <property type="match status" value="1"/>
</dbReference>
<proteinExistence type="inferred from homology"/>
<dbReference type="InterPro" id="IPR006102">
    <property type="entry name" value="Ig-like_GH2"/>
</dbReference>
<dbReference type="PRINTS" id="PR00132">
    <property type="entry name" value="GLHYDRLASE2"/>
</dbReference>
<dbReference type="SUPFAM" id="SSF49785">
    <property type="entry name" value="Galactose-binding domain-like"/>
    <property type="match status" value="1"/>
</dbReference>
<evidence type="ECO:0000256" key="3">
    <source>
        <dbReference type="ARBA" id="ARBA00023295"/>
    </source>
</evidence>
<dbReference type="AlphaFoldDB" id="A0A5C7AYL1"/>
<evidence type="ECO:0000256" key="1">
    <source>
        <dbReference type="ARBA" id="ARBA00007401"/>
    </source>
</evidence>
<dbReference type="SUPFAM" id="SSF49303">
    <property type="entry name" value="beta-Galactosidase/glucuronidase domain"/>
    <property type="match status" value="1"/>
</dbReference>
<dbReference type="Gene3D" id="3.20.20.80">
    <property type="entry name" value="Glycosidases"/>
    <property type="match status" value="1"/>
</dbReference>
<dbReference type="Pfam" id="PF25275">
    <property type="entry name" value="Golvesin_C"/>
    <property type="match status" value="1"/>
</dbReference>
<reference evidence="6" key="1">
    <citation type="submission" date="2019-08" db="EMBL/GenBank/DDBJ databases">
        <title>Seonamhaeicola sediminis sp. nov., isolated from marine sediment.</title>
        <authorList>
            <person name="Cao W.R."/>
        </authorList>
    </citation>
    <scope>NUCLEOTIDE SEQUENCE [LARGE SCALE GENOMIC DNA]</scope>
    <source>
        <strain evidence="6">Gy8</strain>
    </source>
</reference>
<dbReference type="Gene3D" id="2.60.120.260">
    <property type="entry name" value="Galactose-binding domain-like"/>
    <property type="match status" value="1"/>
</dbReference>
<keyword evidence="3" id="KW-0326">Glycosidase</keyword>
<dbReference type="PANTHER" id="PTHR42732:SF1">
    <property type="entry name" value="BETA-MANNOSIDASE"/>
    <property type="match status" value="1"/>
</dbReference>
<evidence type="ECO:0000313" key="5">
    <source>
        <dbReference type="EMBL" id="TXE13900.1"/>
    </source>
</evidence>
<dbReference type="Proteomes" id="UP000321790">
    <property type="component" value="Unassembled WGS sequence"/>
</dbReference>
<protein>
    <submittedName>
        <fullName evidence="5">Glycoside hydrolase family 2</fullName>
    </submittedName>
</protein>
<comment type="similarity">
    <text evidence="1">Belongs to the glycosyl hydrolase 2 family.</text>
</comment>
<dbReference type="InterPro" id="IPR013783">
    <property type="entry name" value="Ig-like_fold"/>
</dbReference>
<dbReference type="InterPro" id="IPR006103">
    <property type="entry name" value="Glyco_hydro_2_cat"/>
</dbReference>
<dbReference type="GO" id="GO:0004553">
    <property type="term" value="F:hydrolase activity, hydrolyzing O-glycosyl compounds"/>
    <property type="evidence" value="ECO:0007669"/>
    <property type="project" value="InterPro"/>
</dbReference>
<dbReference type="SUPFAM" id="SSF51445">
    <property type="entry name" value="(Trans)glycosidases"/>
    <property type="match status" value="1"/>
</dbReference>
<dbReference type="OrthoDB" id="9801077at2"/>
<dbReference type="InterPro" id="IPR051913">
    <property type="entry name" value="GH2_Domain-Containing"/>
</dbReference>
<keyword evidence="6" id="KW-1185">Reference proteome</keyword>
<dbReference type="InterPro" id="IPR003961">
    <property type="entry name" value="FN3_dom"/>
</dbReference>
<dbReference type="Pfam" id="PF02837">
    <property type="entry name" value="Glyco_hydro_2_N"/>
    <property type="match status" value="1"/>
</dbReference>
<dbReference type="CDD" id="cd00063">
    <property type="entry name" value="FN3"/>
    <property type="match status" value="1"/>
</dbReference>
<dbReference type="GO" id="GO:0005975">
    <property type="term" value="P:carbohydrate metabolic process"/>
    <property type="evidence" value="ECO:0007669"/>
    <property type="project" value="InterPro"/>
</dbReference>
<dbReference type="InterPro" id="IPR006101">
    <property type="entry name" value="Glyco_hydro_2"/>
</dbReference>
<dbReference type="EMBL" id="VOSC01000007">
    <property type="protein sequence ID" value="TXE13900.1"/>
    <property type="molecule type" value="Genomic_DNA"/>
</dbReference>
<dbReference type="InterPro" id="IPR017853">
    <property type="entry name" value="GH"/>
</dbReference>
<evidence type="ECO:0000259" key="4">
    <source>
        <dbReference type="PROSITE" id="PS50853"/>
    </source>
</evidence>
<organism evidence="5 6">
    <name type="scientific">Seonamhaeicola algicola</name>
    <dbReference type="NCBI Taxonomy" id="1719036"/>
    <lineage>
        <taxon>Bacteria</taxon>
        <taxon>Pseudomonadati</taxon>
        <taxon>Bacteroidota</taxon>
        <taxon>Flavobacteriia</taxon>
        <taxon>Flavobacteriales</taxon>
        <taxon>Flavobacteriaceae</taxon>
    </lineage>
</organism>
<feature type="domain" description="Fibronectin type-III" evidence="4">
    <location>
        <begin position="902"/>
        <end position="989"/>
    </location>
</feature>